<dbReference type="EMBL" id="KE560729">
    <property type="protein sequence ID" value="EPZ35886.1"/>
    <property type="molecule type" value="Genomic_DNA"/>
</dbReference>
<organism evidence="4 6">
    <name type="scientific">Rozella allomycis (strain CSF55)</name>
    <dbReference type="NCBI Taxonomy" id="988480"/>
    <lineage>
        <taxon>Eukaryota</taxon>
        <taxon>Fungi</taxon>
        <taxon>Fungi incertae sedis</taxon>
        <taxon>Cryptomycota</taxon>
        <taxon>Cryptomycota incertae sedis</taxon>
        <taxon>Rozella</taxon>
    </lineage>
</organism>
<evidence type="ECO:0000256" key="1">
    <source>
        <dbReference type="ARBA" id="ARBA00022723"/>
    </source>
</evidence>
<dbReference type="EMBL" id="ML006432">
    <property type="protein sequence ID" value="RKP16545.1"/>
    <property type="molecule type" value="Genomic_DNA"/>
</dbReference>
<dbReference type="Pfam" id="PF00264">
    <property type="entry name" value="Tyrosinase"/>
    <property type="match status" value="1"/>
</dbReference>
<accession>A0A075AZW6</accession>
<dbReference type="PANTHER" id="PTHR11474">
    <property type="entry name" value="TYROSINASE FAMILY MEMBER"/>
    <property type="match status" value="1"/>
</dbReference>
<feature type="domain" description="Tyrosinase copper-binding" evidence="3">
    <location>
        <begin position="136"/>
        <end position="147"/>
    </location>
</feature>
<reference evidence="5" key="3">
    <citation type="submission" date="2018-08" db="EMBL/GenBank/DDBJ databases">
        <title>Leveraging single-cell genomics to expand the Fungal Tree of Life.</title>
        <authorList>
            <consortium name="DOE Joint Genome Institute"/>
            <person name="Ahrendt S.R."/>
            <person name="Quandt C.A."/>
            <person name="Ciobanu D."/>
            <person name="Clum A."/>
            <person name="Salamov A."/>
            <person name="Andreopoulos B."/>
            <person name="Cheng J.-F."/>
            <person name="Woyke T."/>
            <person name="Pelin A."/>
            <person name="Henrissat B."/>
            <person name="Reynolds N."/>
            <person name="Benny G.L."/>
            <person name="Smith M.E."/>
            <person name="James T.Y."/>
            <person name="Grigoriev I.V."/>
        </authorList>
    </citation>
    <scope>NUCLEOTIDE SEQUENCE</scope>
    <source>
        <strain evidence="5">CSF55</strain>
    </source>
</reference>
<keyword evidence="1" id="KW-0479">Metal-binding</keyword>
<dbReference type="SUPFAM" id="SSF48056">
    <property type="entry name" value="Di-copper centre-containing domain"/>
    <property type="match status" value="1"/>
</dbReference>
<reference evidence="4 6" key="1">
    <citation type="journal article" date="2013" name="Curr. Biol.">
        <title>Shared signatures of parasitism and phylogenomics unite Cryptomycota and microsporidia.</title>
        <authorList>
            <person name="James T.Y."/>
            <person name="Pelin A."/>
            <person name="Bonen L."/>
            <person name="Ahrendt S."/>
            <person name="Sain D."/>
            <person name="Corradi N."/>
            <person name="Stajich J.E."/>
        </authorList>
    </citation>
    <scope>NUCLEOTIDE SEQUENCE [LARGE SCALE GENOMIC DNA]</scope>
    <source>
        <strain evidence="4">CSF55</strain>
        <strain evidence="4">CSF55</strain>
    </source>
</reference>
<evidence type="ECO:0000256" key="2">
    <source>
        <dbReference type="ARBA" id="ARBA00023008"/>
    </source>
</evidence>
<evidence type="ECO:0000313" key="4">
    <source>
        <dbReference type="EMBL" id="EPZ35886.1"/>
    </source>
</evidence>
<evidence type="ECO:0000313" key="6">
    <source>
        <dbReference type="Proteomes" id="UP000030755"/>
    </source>
</evidence>
<dbReference type="PANTHER" id="PTHR11474:SF126">
    <property type="entry name" value="TYROSINASE-LIKE PROTEIN TYR-1-RELATED"/>
    <property type="match status" value="1"/>
</dbReference>
<evidence type="ECO:0000259" key="3">
    <source>
        <dbReference type="PROSITE" id="PS00498"/>
    </source>
</evidence>
<dbReference type="PROSITE" id="PS00498">
    <property type="entry name" value="TYROSINASE_2"/>
    <property type="match status" value="1"/>
</dbReference>
<evidence type="ECO:0000313" key="5">
    <source>
        <dbReference type="EMBL" id="RKP16545.1"/>
    </source>
</evidence>
<gene>
    <name evidence="4" type="ORF">O9G_003531</name>
    <name evidence="5" type="ORF">ROZALSC1DRAFT_31536</name>
</gene>
<evidence type="ECO:0000313" key="7">
    <source>
        <dbReference type="Proteomes" id="UP000281549"/>
    </source>
</evidence>
<dbReference type="GO" id="GO:0016491">
    <property type="term" value="F:oxidoreductase activity"/>
    <property type="evidence" value="ECO:0007669"/>
    <property type="project" value="InterPro"/>
</dbReference>
<protein>
    <submittedName>
        <fullName evidence="5">Di-copper centre-containing protein</fullName>
    </submittedName>
    <submittedName>
        <fullName evidence="4">Tyrosinase domain-containing protein</fullName>
    </submittedName>
</protein>
<dbReference type="GO" id="GO:0046872">
    <property type="term" value="F:metal ion binding"/>
    <property type="evidence" value="ECO:0007669"/>
    <property type="project" value="UniProtKB-KW"/>
</dbReference>
<proteinExistence type="predicted"/>
<dbReference type="Proteomes" id="UP000281549">
    <property type="component" value="Unassembled WGS sequence"/>
</dbReference>
<dbReference type="InterPro" id="IPR008922">
    <property type="entry name" value="Di-copper_centre_dom_sf"/>
</dbReference>
<dbReference type="Proteomes" id="UP000030755">
    <property type="component" value="Unassembled WGS sequence"/>
</dbReference>
<dbReference type="InterPro" id="IPR002227">
    <property type="entry name" value="Tyrosinase_Cu-bd"/>
</dbReference>
<dbReference type="HOGENOM" id="CLU_947150_0_0_1"/>
<dbReference type="Gene3D" id="1.10.1280.10">
    <property type="entry name" value="Di-copper center containing domain from catechol oxidase"/>
    <property type="match status" value="1"/>
</dbReference>
<keyword evidence="6" id="KW-1185">Reference proteome</keyword>
<reference evidence="7" key="2">
    <citation type="journal article" date="2018" name="Nat. Microbiol.">
        <title>Leveraging single-cell genomics to expand the fungal tree of life.</title>
        <authorList>
            <person name="Ahrendt S.R."/>
            <person name="Quandt C.A."/>
            <person name="Ciobanu D."/>
            <person name="Clum A."/>
            <person name="Salamov A."/>
            <person name="Andreopoulos B."/>
            <person name="Cheng J.F."/>
            <person name="Woyke T."/>
            <person name="Pelin A."/>
            <person name="Henrissat B."/>
            <person name="Reynolds N.K."/>
            <person name="Benny G.L."/>
            <person name="Smith M.E."/>
            <person name="James T.Y."/>
            <person name="Grigoriev I.V."/>
        </authorList>
    </citation>
    <scope>NUCLEOTIDE SEQUENCE [LARGE SCALE GENOMIC DNA]</scope>
    <source>
        <strain evidence="7">CSF55</strain>
    </source>
</reference>
<dbReference type="STRING" id="988480.A0A075AZW6"/>
<name>A0A075AZW6_ROZAC</name>
<dbReference type="InterPro" id="IPR050316">
    <property type="entry name" value="Tyrosinase/Hemocyanin"/>
</dbReference>
<keyword evidence="2" id="KW-0186">Copper</keyword>
<dbReference type="PRINTS" id="PR00092">
    <property type="entry name" value="TYROSINASE"/>
</dbReference>
<dbReference type="OMA" id="PWANWHT"/>
<sequence>MFLPWHRHFINKFEQELRKVNANVTLPYWDWSLDAAHPEKSPILSSKYMGSSSQGGCIPDGPFKNFTVKGNCVKRTFNPNPPKTITTFHSTSLLGELIRKNYTSYDEFRSAIEGSPHGVPHTFIGGDMSTMRSPADPLFYLHHAFIDKLWNDFQQENNKQFLNKYVSDPKSAQLIGYTGVNVADVLNLESMCVQYVMAGAIVDSPDSITWNVPAPAPLDDDWLKINHMNSTEVRKQETEIKQMQNKVIEDGKKGNIPPAPGYNDTYKKDETNSGVSFETSLGLALLIGFVLNLF</sequence>
<dbReference type="AlphaFoldDB" id="A0A075AZW6"/>
<dbReference type="OrthoDB" id="6132182at2759"/>